<dbReference type="EMBL" id="QGDH01000024">
    <property type="protein sequence ID" value="RAR14264.1"/>
    <property type="molecule type" value="Genomic_DNA"/>
</dbReference>
<dbReference type="OrthoDB" id="3792384at2759"/>
<evidence type="ECO:0000256" key="1">
    <source>
        <dbReference type="SAM" id="MobiDB-lite"/>
    </source>
</evidence>
<dbReference type="Proteomes" id="UP000249619">
    <property type="component" value="Unassembled WGS sequence"/>
</dbReference>
<feature type="region of interest" description="Disordered" evidence="1">
    <location>
        <begin position="58"/>
        <end position="88"/>
    </location>
</feature>
<keyword evidence="2" id="KW-1133">Transmembrane helix</keyword>
<reference evidence="4" key="1">
    <citation type="submission" date="2018-05" db="EMBL/GenBank/DDBJ databases">
        <title>Draft genome sequence of Stemphylium lycopersici strain CIDEFI 213.</title>
        <authorList>
            <person name="Medina R."/>
            <person name="Franco M.E.E."/>
            <person name="Lucentini C.G."/>
            <person name="Saparrat M.C.N."/>
            <person name="Balatti P.A."/>
        </authorList>
    </citation>
    <scope>NUCLEOTIDE SEQUENCE [LARGE SCALE GENOMIC DNA]</scope>
    <source>
        <strain evidence="4">CIDEFI 213</strain>
    </source>
</reference>
<keyword evidence="4" id="KW-1185">Reference proteome</keyword>
<organism evidence="3 4">
    <name type="scientific">Stemphylium lycopersici</name>
    <name type="common">Tomato gray leaf spot disease fungus</name>
    <name type="synonym">Thyrospora lycopersici</name>
    <dbReference type="NCBI Taxonomy" id="183478"/>
    <lineage>
        <taxon>Eukaryota</taxon>
        <taxon>Fungi</taxon>
        <taxon>Dikarya</taxon>
        <taxon>Ascomycota</taxon>
        <taxon>Pezizomycotina</taxon>
        <taxon>Dothideomycetes</taxon>
        <taxon>Pleosporomycetidae</taxon>
        <taxon>Pleosporales</taxon>
        <taxon>Pleosporineae</taxon>
        <taxon>Pleosporaceae</taxon>
        <taxon>Stemphylium</taxon>
    </lineage>
</organism>
<sequence>MGFHMLPPRRHDAHHTRPQQHQHEAWIDDPVTSAANVPCTTQRLYVFVNYTFGGHHHHPDDAPTHLPPHQDPPPDDPPPSYDDVVGVSGAPPGYGTFRHYTDDSSMASSEVETTDRALPEWFGQLLVVFVFMCLIYGFWKFVNSPDMPNGEWPGNGRLGPPST</sequence>
<keyword evidence="2" id="KW-0812">Transmembrane</keyword>
<keyword evidence="2" id="KW-0472">Membrane</keyword>
<evidence type="ECO:0000313" key="4">
    <source>
        <dbReference type="Proteomes" id="UP000249619"/>
    </source>
</evidence>
<evidence type="ECO:0000313" key="3">
    <source>
        <dbReference type="EMBL" id="RAR14264.1"/>
    </source>
</evidence>
<feature type="compositionally biased region" description="Pro residues" evidence="1">
    <location>
        <begin position="65"/>
        <end position="80"/>
    </location>
</feature>
<evidence type="ECO:0000256" key="2">
    <source>
        <dbReference type="SAM" id="Phobius"/>
    </source>
</evidence>
<feature type="region of interest" description="Disordered" evidence="1">
    <location>
        <begin position="1"/>
        <end position="29"/>
    </location>
</feature>
<gene>
    <name evidence="3" type="ORF">DDE83_002376</name>
</gene>
<proteinExistence type="predicted"/>
<protein>
    <submittedName>
        <fullName evidence="3">Uncharacterized protein</fullName>
    </submittedName>
</protein>
<feature type="transmembrane region" description="Helical" evidence="2">
    <location>
        <begin position="121"/>
        <end position="139"/>
    </location>
</feature>
<feature type="compositionally biased region" description="Basic residues" evidence="1">
    <location>
        <begin position="7"/>
        <end position="20"/>
    </location>
</feature>
<dbReference type="AlphaFoldDB" id="A0A364NA88"/>
<comment type="caution">
    <text evidence="3">The sequence shown here is derived from an EMBL/GenBank/DDBJ whole genome shotgun (WGS) entry which is preliminary data.</text>
</comment>
<accession>A0A364NA88</accession>
<name>A0A364NA88_STELY</name>